<dbReference type="EMBL" id="BGZK01000114">
    <property type="protein sequence ID" value="GBP20053.1"/>
    <property type="molecule type" value="Genomic_DNA"/>
</dbReference>
<keyword evidence="3" id="KW-1185">Reference proteome</keyword>
<dbReference type="Proteomes" id="UP000299102">
    <property type="component" value="Unassembled WGS sequence"/>
</dbReference>
<evidence type="ECO:0000313" key="2">
    <source>
        <dbReference type="EMBL" id="GBP20053.1"/>
    </source>
</evidence>
<organism evidence="2 3">
    <name type="scientific">Eumeta variegata</name>
    <name type="common">Bagworm moth</name>
    <name type="synonym">Eumeta japonica</name>
    <dbReference type="NCBI Taxonomy" id="151549"/>
    <lineage>
        <taxon>Eukaryota</taxon>
        <taxon>Metazoa</taxon>
        <taxon>Ecdysozoa</taxon>
        <taxon>Arthropoda</taxon>
        <taxon>Hexapoda</taxon>
        <taxon>Insecta</taxon>
        <taxon>Pterygota</taxon>
        <taxon>Neoptera</taxon>
        <taxon>Endopterygota</taxon>
        <taxon>Lepidoptera</taxon>
        <taxon>Glossata</taxon>
        <taxon>Ditrysia</taxon>
        <taxon>Tineoidea</taxon>
        <taxon>Psychidae</taxon>
        <taxon>Oiketicinae</taxon>
        <taxon>Eumeta</taxon>
    </lineage>
</organism>
<name>A0A4C1U104_EUMVA</name>
<sequence>MSKRSYPSGSEKRKKALHQKEVIEKLPKLTSYFTTTTGETSVSSNQLINVPHDESAQSQIAGISKPSCSNFEKEIESESDYSYDESATTLVTSLKPTTVSIELQFSNTEELISHDPADYFHEKFIEINREILIRKGPVHFQNKDSDFSEASRTYKDGINLITESSAKERTQNLTTRIYLKEQDVEAHGRVFDGSAPSVQLNGKERFNVETFLPIIDTLSVHLKQRLSSYETDLNSRIDASGHLESPIHRLIVDSLRSEPFAPNSRLLEDVSLQRPKLGNKKK</sequence>
<reference evidence="2 3" key="1">
    <citation type="journal article" date="2019" name="Commun. Biol.">
        <title>The bagworm genome reveals a unique fibroin gene that provides high tensile strength.</title>
        <authorList>
            <person name="Kono N."/>
            <person name="Nakamura H."/>
            <person name="Ohtoshi R."/>
            <person name="Tomita M."/>
            <person name="Numata K."/>
            <person name="Arakawa K."/>
        </authorList>
    </citation>
    <scope>NUCLEOTIDE SEQUENCE [LARGE SCALE GENOMIC DNA]</scope>
</reference>
<dbReference type="OrthoDB" id="10063284at2759"/>
<gene>
    <name evidence="2" type="ORF">EVAR_13821_1</name>
</gene>
<evidence type="ECO:0000313" key="3">
    <source>
        <dbReference type="Proteomes" id="UP000299102"/>
    </source>
</evidence>
<protein>
    <submittedName>
        <fullName evidence="2">Uncharacterized protein</fullName>
    </submittedName>
</protein>
<evidence type="ECO:0000256" key="1">
    <source>
        <dbReference type="SAM" id="MobiDB-lite"/>
    </source>
</evidence>
<proteinExistence type="predicted"/>
<comment type="caution">
    <text evidence="2">The sequence shown here is derived from an EMBL/GenBank/DDBJ whole genome shotgun (WGS) entry which is preliminary data.</text>
</comment>
<feature type="region of interest" description="Disordered" evidence="1">
    <location>
        <begin position="1"/>
        <end position="20"/>
    </location>
</feature>
<dbReference type="AlphaFoldDB" id="A0A4C1U104"/>
<accession>A0A4C1U104</accession>